<protein>
    <submittedName>
        <fullName evidence="4">Type IV pilus biogenesis/stability protein PilW</fullName>
    </submittedName>
</protein>
<dbReference type="NCBIfam" id="TIGR02521">
    <property type="entry name" value="type_IV_pilW"/>
    <property type="match status" value="1"/>
</dbReference>
<dbReference type="InterPro" id="IPR013105">
    <property type="entry name" value="TPR_2"/>
</dbReference>
<reference evidence="4 5" key="1">
    <citation type="submission" date="2018-08" db="EMBL/GenBank/DDBJ databases">
        <title>Neisseria animalis ATCC 49930 complete genome.</title>
        <authorList>
            <person name="Veseli I.A."/>
            <person name="Mascarenhas dos Santos A.C."/>
            <person name="Buttler R."/>
            <person name="Pombert J.-F."/>
        </authorList>
    </citation>
    <scope>NUCLEOTIDE SEQUENCE [LARGE SCALE GENOMIC DNA]</scope>
    <source>
        <strain evidence="4 5">ATCC 49930</strain>
    </source>
</reference>
<dbReference type="OrthoDB" id="9814042at2"/>
<organism evidence="4 5">
    <name type="scientific">Neisseria animalis</name>
    <dbReference type="NCBI Taxonomy" id="492"/>
    <lineage>
        <taxon>Bacteria</taxon>
        <taxon>Pseudomonadati</taxon>
        <taxon>Pseudomonadota</taxon>
        <taxon>Betaproteobacteria</taxon>
        <taxon>Neisseriales</taxon>
        <taxon>Neisseriaceae</taxon>
        <taxon>Neisseria</taxon>
    </lineage>
</organism>
<evidence type="ECO:0000256" key="2">
    <source>
        <dbReference type="ARBA" id="ARBA00022803"/>
    </source>
</evidence>
<dbReference type="InterPro" id="IPR019734">
    <property type="entry name" value="TPR_rpt"/>
</dbReference>
<dbReference type="Proteomes" id="UP000325536">
    <property type="component" value="Chromosome"/>
</dbReference>
<dbReference type="Gene3D" id="1.25.40.10">
    <property type="entry name" value="Tetratricopeptide repeat domain"/>
    <property type="match status" value="1"/>
</dbReference>
<dbReference type="PANTHER" id="PTHR44943">
    <property type="entry name" value="CELLULOSE SYNTHASE OPERON PROTEIN C"/>
    <property type="match status" value="1"/>
</dbReference>
<evidence type="ECO:0000313" key="5">
    <source>
        <dbReference type="Proteomes" id="UP000325536"/>
    </source>
</evidence>
<feature type="repeat" description="TPR" evidence="3">
    <location>
        <begin position="67"/>
        <end position="100"/>
    </location>
</feature>
<evidence type="ECO:0000256" key="3">
    <source>
        <dbReference type="PROSITE-ProRule" id="PRU00339"/>
    </source>
</evidence>
<dbReference type="SMART" id="SM00028">
    <property type="entry name" value="TPR"/>
    <property type="match status" value="3"/>
</dbReference>
<gene>
    <name evidence="4" type="primary">pilW</name>
    <name evidence="4" type="ORF">D0T90_00910</name>
</gene>
<dbReference type="EMBL" id="CP031699">
    <property type="protein sequence ID" value="QEY24903.1"/>
    <property type="molecule type" value="Genomic_DNA"/>
</dbReference>
<dbReference type="Pfam" id="PF07719">
    <property type="entry name" value="TPR_2"/>
    <property type="match status" value="1"/>
</dbReference>
<keyword evidence="5" id="KW-1185">Reference proteome</keyword>
<dbReference type="InterPro" id="IPR011990">
    <property type="entry name" value="TPR-like_helical_dom_sf"/>
</dbReference>
<dbReference type="RefSeq" id="WP_123795919.1">
    <property type="nucleotide sequence ID" value="NZ_CP031699.1"/>
</dbReference>
<sequence length="251" mass="28038">MKANWLPVLSACILAACGTNLGSEAKMRAEQVSDIKTRLALEYMRSENYRQATASIEEALGANRKNEAAWLVRAGIYQYLKVDDKAQESFRTALSLKPDSAEANNNYGWFVCSRLNRPAEAIAYFDKALADPTYPTPYVAHFNKGVCSAKSGQYALADAYFERALAANPEFAPVFKEWARAKWQQGRLSEANSHFRQYLNQTNGLLPADDLLLGWQLAQASGDTRQAAIYEEQLKARFPYSEALQTITTGR</sequence>
<keyword evidence="1" id="KW-0677">Repeat</keyword>
<dbReference type="SUPFAM" id="SSF48452">
    <property type="entry name" value="TPR-like"/>
    <property type="match status" value="1"/>
</dbReference>
<dbReference type="AlphaFoldDB" id="A0A5P3MTG9"/>
<accession>A0A5P3MTG9</accession>
<name>A0A5P3MTG9_NEIAN</name>
<dbReference type="PROSITE" id="PS51257">
    <property type="entry name" value="PROKAR_LIPOPROTEIN"/>
    <property type="match status" value="1"/>
</dbReference>
<dbReference type="KEGG" id="naq:D0T90_00910"/>
<dbReference type="InterPro" id="IPR051685">
    <property type="entry name" value="Ycf3/AcsC/BcsC/TPR_MFPF"/>
</dbReference>
<dbReference type="PROSITE" id="PS50005">
    <property type="entry name" value="TPR"/>
    <property type="match status" value="2"/>
</dbReference>
<feature type="repeat" description="TPR" evidence="3">
    <location>
        <begin position="138"/>
        <end position="171"/>
    </location>
</feature>
<evidence type="ECO:0000313" key="4">
    <source>
        <dbReference type="EMBL" id="QEY24903.1"/>
    </source>
</evidence>
<dbReference type="PANTHER" id="PTHR44943:SF5">
    <property type="entry name" value="BLL7697 PROTEIN"/>
    <property type="match status" value="1"/>
</dbReference>
<evidence type="ECO:0000256" key="1">
    <source>
        <dbReference type="ARBA" id="ARBA00022737"/>
    </source>
</evidence>
<dbReference type="Pfam" id="PF13432">
    <property type="entry name" value="TPR_16"/>
    <property type="match status" value="2"/>
</dbReference>
<proteinExistence type="predicted"/>
<dbReference type="InterPro" id="IPR013360">
    <property type="entry name" value="Pilus_4_PilW"/>
</dbReference>
<keyword evidence="2 3" id="KW-0802">TPR repeat</keyword>